<reference evidence="3 4" key="1">
    <citation type="journal article" date="2004" name="Science">
        <title>The Ashbya gossypii genome as a tool for mapping the ancient Saccharomyces cerevisiae genome.</title>
        <authorList>
            <person name="Dietrich F.S."/>
            <person name="Voegeli S."/>
            <person name="Brachat S."/>
            <person name="Lerch A."/>
            <person name="Gates K."/>
            <person name="Steiner S."/>
            <person name="Mohr C."/>
            <person name="Pohlmann R."/>
            <person name="Luedi P."/>
            <person name="Choi S."/>
            <person name="Wing R.A."/>
            <person name="Flavier A."/>
            <person name="Gaffney T.D."/>
            <person name="Philippsen P."/>
        </authorList>
    </citation>
    <scope>NUCLEOTIDE SEQUENCE [LARGE SCALE GENOMIC DNA]</scope>
    <source>
        <strain evidence="4">ATCC 10895 / CBS 109.51 / FGSC 9923 / NRRL Y-1056</strain>
    </source>
</reference>
<reference evidence="4" key="2">
    <citation type="journal article" date="2013" name="G3 (Bethesda)">
        <title>Genomes of Ashbya fungi isolated from insects reveal four mating-type loci, numerous translocations, lack of transposons, and distinct gene duplications.</title>
        <authorList>
            <person name="Dietrich F.S."/>
            <person name="Voegeli S."/>
            <person name="Kuo S."/>
            <person name="Philippsen P."/>
        </authorList>
    </citation>
    <scope>GENOME REANNOTATION</scope>
    <source>
        <strain evidence="4">ATCC 10895 / CBS 109.51 / FGSC 9923 / NRRL Y-1056</strain>
    </source>
</reference>
<feature type="domain" description="DH" evidence="2">
    <location>
        <begin position="11"/>
        <end position="213"/>
    </location>
</feature>
<dbReference type="OrthoDB" id="8059989at2759"/>
<dbReference type="SMART" id="SM00325">
    <property type="entry name" value="RhoGEF"/>
    <property type="match status" value="1"/>
</dbReference>
<dbReference type="HOGENOM" id="CLU_440018_0_0_1"/>
<dbReference type="PANTHER" id="PTHR45818:SF3">
    <property type="entry name" value="PROTEIN VAV"/>
    <property type="match status" value="1"/>
</dbReference>
<proteinExistence type="predicted"/>
<keyword evidence="4" id="KW-1185">Reference proteome</keyword>
<feature type="compositionally biased region" description="Low complexity" evidence="1">
    <location>
        <begin position="564"/>
        <end position="592"/>
    </location>
</feature>
<evidence type="ECO:0000313" key="3">
    <source>
        <dbReference type="EMBL" id="AAS52593.1"/>
    </source>
</evidence>
<dbReference type="eggNOG" id="ENOG502S7Z4">
    <property type="taxonomic scope" value="Eukaryota"/>
</dbReference>
<dbReference type="SUPFAM" id="SSF48065">
    <property type="entry name" value="DBL homology domain (DH-domain)"/>
    <property type="match status" value="1"/>
</dbReference>
<name>Q757V4_EREGS</name>
<evidence type="ECO:0000256" key="1">
    <source>
        <dbReference type="SAM" id="MobiDB-lite"/>
    </source>
</evidence>
<dbReference type="InParanoid" id="Q757V4"/>
<dbReference type="Proteomes" id="UP000000591">
    <property type="component" value="Chromosome V"/>
</dbReference>
<dbReference type="PROSITE" id="PS50010">
    <property type="entry name" value="DH_2"/>
    <property type="match status" value="1"/>
</dbReference>
<dbReference type="KEGG" id="ago:AGOS_AEL092W"/>
<organism evidence="3 4">
    <name type="scientific">Eremothecium gossypii (strain ATCC 10895 / CBS 109.51 / FGSC 9923 / NRRL Y-1056)</name>
    <name type="common">Yeast</name>
    <name type="synonym">Ashbya gossypii</name>
    <dbReference type="NCBI Taxonomy" id="284811"/>
    <lineage>
        <taxon>Eukaryota</taxon>
        <taxon>Fungi</taxon>
        <taxon>Dikarya</taxon>
        <taxon>Ascomycota</taxon>
        <taxon>Saccharomycotina</taxon>
        <taxon>Saccharomycetes</taxon>
        <taxon>Saccharomycetales</taxon>
        <taxon>Saccharomycetaceae</taxon>
        <taxon>Eremothecium</taxon>
    </lineage>
</organism>
<dbReference type="EMBL" id="AE016818">
    <property type="protein sequence ID" value="AAS52593.1"/>
    <property type="molecule type" value="Genomic_DNA"/>
</dbReference>
<dbReference type="Pfam" id="PF00621">
    <property type="entry name" value="RhoGEF"/>
    <property type="match status" value="1"/>
</dbReference>
<dbReference type="PANTHER" id="PTHR45818">
    <property type="entry name" value="PROTEIN VAV"/>
    <property type="match status" value="1"/>
</dbReference>
<dbReference type="InterPro" id="IPR000219">
    <property type="entry name" value="DH_dom"/>
</dbReference>
<dbReference type="AlphaFoldDB" id="Q757V4"/>
<dbReference type="InterPro" id="IPR035899">
    <property type="entry name" value="DBL_dom_sf"/>
</dbReference>
<dbReference type="RefSeq" id="NP_984769.1">
    <property type="nucleotide sequence ID" value="NM_210123.1"/>
</dbReference>
<dbReference type="GO" id="GO:0005085">
    <property type="term" value="F:guanyl-nucleotide exchange factor activity"/>
    <property type="evidence" value="ECO:0007669"/>
    <property type="project" value="InterPro"/>
</dbReference>
<protein>
    <submittedName>
        <fullName evidence="3">AEL092Wp</fullName>
    </submittedName>
</protein>
<evidence type="ECO:0000313" key="4">
    <source>
        <dbReference type="Proteomes" id="UP000000591"/>
    </source>
</evidence>
<feature type="region of interest" description="Disordered" evidence="1">
    <location>
        <begin position="558"/>
        <end position="592"/>
    </location>
</feature>
<evidence type="ECO:0000259" key="2">
    <source>
        <dbReference type="PROSITE" id="PS50010"/>
    </source>
</evidence>
<accession>Q757V4</accession>
<dbReference type="Gene3D" id="1.20.900.10">
    <property type="entry name" value="Dbl homology (DH) domain"/>
    <property type="match status" value="1"/>
</dbReference>
<dbReference type="OMA" id="ESTMVPR"/>
<gene>
    <name evidence="3" type="ORF">AGOS_AEL092W</name>
</gene>
<sequence length="621" mass="71310">MMDHNSDIDRTRREVLQELIHTEGDYVSMFGLFRESYLKVLAREEEHVVFRSMEGVVKELVRWHRRMEFDLQRIMREHDPNSVETALRVSKLVVAYMARLEALYRSYIYHFRASTRLFAEEAYYGKVMSELMGRLDHGVRTYQRTQFSGLEKRHLWQKDTSYDCLSHLPISRLTNYKLFLEVIGKNVTSPVDKRRIAGYTRKASEIIHQINSDNSTMDPVNAVIQRRLRFPTVEYAPVSAFGQCLLAGCLNAMWVRRRSSYGFAVTAEPLGAFLFKSYLILADICHDWWTVKHCVPMVRCNIHDLTDVISVSDRDSPKLREAISEATSGSNTAPVEGTIIDTGNNPPMALKLEFYFYGQCFELTFAFRHAQEYQVWKQYLETVKELNGPSVSDFEQLTDIGESTMVPRDMVPRTTVASRCPKVNELHNLTNAQRDMLKHSPSDYYGENSIQINVSFSGSQRTQQKYQTLSRNKSDSNSYSAKFDSGRRLHIEALMFDVWSDALVRTPSLEYIMTSYSDTITSVATTRPPSSTRSSWGMFSIRSDNTRATSILEPTNNQDLSSQQNNHNHTQTCNNCSNTTNTTNGNNNKSGTIGRLGTINKLRNYLTVKTYNKQFSENQVA</sequence>
<dbReference type="GeneID" id="4620959"/>